<organism evidence="4 5">
    <name type="scientific">Rhodanobacter ginsengisoli</name>
    <dbReference type="NCBI Taxonomy" id="418646"/>
    <lineage>
        <taxon>Bacteria</taxon>
        <taxon>Pseudomonadati</taxon>
        <taxon>Pseudomonadota</taxon>
        <taxon>Gammaproteobacteria</taxon>
        <taxon>Lysobacterales</taxon>
        <taxon>Rhodanobacteraceae</taxon>
        <taxon>Rhodanobacter</taxon>
    </lineage>
</organism>
<dbReference type="Gene3D" id="3.40.50.880">
    <property type="match status" value="1"/>
</dbReference>
<dbReference type="RefSeq" id="WP_377317750.1">
    <property type="nucleotide sequence ID" value="NZ_JBHSNF010000001.1"/>
</dbReference>
<evidence type="ECO:0000313" key="5">
    <source>
        <dbReference type="Proteomes" id="UP001596114"/>
    </source>
</evidence>
<proteinExistence type="predicted"/>
<dbReference type="SUPFAM" id="SSF52317">
    <property type="entry name" value="Class I glutamine amidotransferase-like"/>
    <property type="match status" value="1"/>
</dbReference>
<dbReference type="SUPFAM" id="SSF46689">
    <property type="entry name" value="Homeodomain-like"/>
    <property type="match status" value="2"/>
</dbReference>
<evidence type="ECO:0000259" key="3">
    <source>
        <dbReference type="PROSITE" id="PS01124"/>
    </source>
</evidence>
<evidence type="ECO:0000256" key="2">
    <source>
        <dbReference type="ARBA" id="ARBA00023163"/>
    </source>
</evidence>
<feature type="domain" description="HTH araC/xylS-type" evidence="3">
    <location>
        <begin position="238"/>
        <end position="336"/>
    </location>
</feature>
<evidence type="ECO:0000256" key="1">
    <source>
        <dbReference type="ARBA" id="ARBA00023015"/>
    </source>
</evidence>
<dbReference type="PROSITE" id="PS01124">
    <property type="entry name" value="HTH_ARAC_FAMILY_2"/>
    <property type="match status" value="1"/>
</dbReference>
<dbReference type="EMBL" id="JBHSNF010000001">
    <property type="protein sequence ID" value="MFC5525042.1"/>
    <property type="molecule type" value="Genomic_DNA"/>
</dbReference>
<gene>
    <name evidence="4" type="ORF">ACFPPA_04740</name>
</gene>
<dbReference type="PANTHER" id="PTHR43130">
    <property type="entry name" value="ARAC-FAMILY TRANSCRIPTIONAL REGULATOR"/>
    <property type="match status" value="1"/>
</dbReference>
<comment type="caution">
    <text evidence="4">The sequence shown here is derived from an EMBL/GenBank/DDBJ whole genome shotgun (WGS) entry which is preliminary data.</text>
</comment>
<dbReference type="SMART" id="SM00342">
    <property type="entry name" value="HTH_ARAC"/>
    <property type="match status" value="1"/>
</dbReference>
<sequence length="342" mass="37904">MTRQRPAEPLLHPPARTPHRVIMLGYPDAQILDITGPLEVFGRTARWLQDKHISRQPAYTIELVAPEPGAFVLSSGIRMIAERSYREVTRADTLLIAGGIGCYRVMQDQTVLRWIRRMAPRVTRLGSVCSGALILAGAGLLSGRSATTHWDYTDKLRRIDDSISVQPDAIYVRDGNLYTSGGVTAGMDMALAMVESDWGQPTALAVAQELVMFLKRPGGQSQFSAQLAAQFSEDDKLRELQLWILDHLDQQLSVPRLAEMAAMSERNFARRFGASVGITPAQYVSRARLEAARRKLEETDLPVSGVARRCGFGADETMRRVFVAELGVSPSDYRERFRSSAG</sequence>
<evidence type="ECO:0000313" key="4">
    <source>
        <dbReference type="EMBL" id="MFC5525042.1"/>
    </source>
</evidence>
<dbReference type="PANTHER" id="PTHR43130:SF3">
    <property type="entry name" value="HTH-TYPE TRANSCRIPTIONAL REGULATOR RV1931C"/>
    <property type="match status" value="1"/>
</dbReference>
<reference evidence="5" key="1">
    <citation type="journal article" date="2019" name="Int. J. Syst. Evol. Microbiol.">
        <title>The Global Catalogue of Microorganisms (GCM) 10K type strain sequencing project: providing services to taxonomists for standard genome sequencing and annotation.</title>
        <authorList>
            <consortium name="The Broad Institute Genomics Platform"/>
            <consortium name="The Broad Institute Genome Sequencing Center for Infectious Disease"/>
            <person name="Wu L."/>
            <person name="Ma J."/>
        </authorList>
    </citation>
    <scope>NUCLEOTIDE SEQUENCE [LARGE SCALE GENOMIC DNA]</scope>
    <source>
        <strain evidence="5">CGMCC 1.16619</strain>
    </source>
</reference>
<dbReference type="CDD" id="cd03137">
    <property type="entry name" value="GATase1_AraC_1"/>
    <property type="match status" value="1"/>
</dbReference>
<protein>
    <submittedName>
        <fullName evidence="4">GlxA family transcriptional regulator</fullName>
    </submittedName>
</protein>
<dbReference type="InterPro" id="IPR018060">
    <property type="entry name" value="HTH_AraC"/>
</dbReference>
<dbReference type="Pfam" id="PF01965">
    <property type="entry name" value="DJ-1_PfpI"/>
    <property type="match status" value="1"/>
</dbReference>
<dbReference type="InterPro" id="IPR052158">
    <property type="entry name" value="INH-QAR"/>
</dbReference>
<keyword evidence="5" id="KW-1185">Reference proteome</keyword>
<keyword evidence="1" id="KW-0805">Transcription regulation</keyword>
<dbReference type="InterPro" id="IPR002818">
    <property type="entry name" value="DJ-1/PfpI"/>
</dbReference>
<accession>A0ABW0QN95</accession>
<name>A0ABW0QN95_9GAMM</name>
<dbReference type="InterPro" id="IPR009057">
    <property type="entry name" value="Homeodomain-like_sf"/>
</dbReference>
<dbReference type="Proteomes" id="UP001596114">
    <property type="component" value="Unassembled WGS sequence"/>
</dbReference>
<dbReference type="Pfam" id="PF12833">
    <property type="entry name" value="HTH_18"/>
    <property type="match status" value="1"/>
</dbReference>
<dbReference type="Gene3D" id="1.10.10.60">
    <property type="entry name" value="Homeodomain-like"/>
    <property type="match status" value="1"/>
</dbReference>
<keyword evidence="2" id="KW-0804">Transcription</keyword>
<dbReference type="InterPro" id="IPR029062">
    <property type="entry name" value="Class_I_gatase-like"/>
</dbReference>